<evidence type="ECO:0000313" key="5">
    <source>
        <dbReference type="Proteomes" id="UP000477722"/>
    </source>
</evidence>
<dbReference type="InterPro" id="IPR011330">
    <property type="entry name" value="Glyco_hydro/deAcase_b/a-brl"/>
</dbReference>
<keyword evidence="5" id="KW-1185">Reference proteome</keyword>
<dbReference type="RefSeq" id="WP_165302098.1">
    <property type="nucleotide sequence ID" value="NZ_JAAKZZ010000456.1"/>
</dbReference>
<comment type="caution">
    <text evidence="4">The sequence shown here is derived from an EMBL/GenBank/DDBJ whole genome shotgun (WGS) entry which is preliminary data.</text>
</comment>
<dbReference type="GO" id="GO:0016810">
    <property type="term" value="F:hydrolase activity, acting on carbon-nitrogen (but not peptide) bonds"/>
    <property type="evidence" value="ECO:0007669"/>
    <property type="project" value="InterPro"/>
</dbReference>
<proteinExistence type="predicted"/>
<dbReference type="AlphaFoldDB" id="A0A6G4X4E5"/>
<gene>
    <name evidence="4" type="ORF">G5C65_29465</name>
</gene>
<organism evidence="4 5">
    <name type="scientific">Streptomyces boncukensis</name>
    <dbReference type="NCBI Taxonomy" id="2711219"/>
    <lineage>
        <taxon>Bacteria</taxon>
        <taxon>Bacillati</taxon>
        <taxon>Actinomycetota</taxon>
        <taxon>Actinomycetes</taxon>
        <taxon>Kitasatosporales</taxon>
        <taxon>Streptomycetaceae</taxon>
        <taxon>Streptomyces</taxon>
    </lineage>
</organism>
<reference evidence="4 5" key="1">
    <citation type="submission" date="2020-02" db="EMBL/GenBank/DDBJ databases">
        <title>Whole-genome analyses of novel actinobacteria.</title>
        <authorList>
            <person name="Sahin N."/>
            <person name="Tatar D."/>
        </authorList>
    </citation>
    <scope>NUCLEOTIDE SEQUENCE [LARGE SCALE GENOMIC DNA]</scope>
    <source>
        <strain evidence="4 5">SB3404</strain>
    </source>
</reference>
<dbReference type="PANTHER" id="PTHR34216:SF3">
    <property type="entry name" value="POLY-BETA-1,6-N-ACETYL-D-GLUCOSAMINE N-DEACETYLASE"/>
    <property type="match status" value="1"/>
</dbReference>
<evidence type="ECO:0000313" key="4">
    <source>
        <dbReference type="EMBL" id="NGO72409.1"/>
    </source>
</evidence>
<evidence type="ECO:0000256" key="1">
    <source>
        <dbReference type="ARBA" id="ARBA00004613"/>
    </source>
</evidence>
<dbReference type="GO" id="GO:0005975">
    <property type="term" value="P:carbohydrate metabolic process"/>
    <property type="evidence" value="ECO:0007669"/>
    <property type="project" value="InterPro"/>
</dbReference>
<sequence>MYHAIAEHPARPVRALSVAPRAFRDQMALLADHGFTPLTTRELGDAWRTGSPLPPRPVVLTFDDGYAGVHTHALAALAEHRFHASLFVSTGWLPGPHHTGGELDTMLTWEQVRELADAGMEIGGHSHTHPQLDQLPDATLQYEIAHCRDLIAAETGTVPVSFAYPFGYSSSRVRRAVRDSGYGLALAVNNALAHTRQSPYALTRLTVRRGTDLAEFTRLIEGQALGRSFARDRALGKGYAVVRRARQAYRTALNGTDARGSRTP</sequence>
<dbReference type="Proteomes" id="UP000477722">
    <property type="component" value="Unassembled WGS sequence"/>
</dbReference>
<comment type="subcellular location">
    <subcellularLocation>
        <location evidence="1">Secreted</location>
    </subcellularLocation>
</comment>
<dbReference type="InterPro" id="IPR051398">
    <property type="entry name" value="Polysacch_Deacetylase"/>
</dbReference>
<name>A0A6G4X4E5_9ACTN</name>
<evidence type="ECO:0000256" key="2">
    <source>
        <dbReference type="ARBA" id="ARBA00022729"/>
    </source>
</evidence>
<evidence type="ECO:0000259" key="3">
    <source>
        <dbReference type="PROSITE" id="PS51677"/>
    </source>
</evidence>
<dbReference type="CDD" id="cd10918">
    <property type="entry name" value="CE4_NodB_like_5s_6s"/>
    <property type="match status" value="1"/>
</dbReference>
<protein>
    <submittedName>
        <fullName evidence="4">Polysaccharide deacetylase family protein</fullName>
    </submittedName>
</protein>
<feature type="domain" description="NodB homology" evidence="3">
    <location>
        <begin position="56"/>
        <end position="264"/>
    </location>
</feature>
<dbReference type="PROSITE" id="PS51677">
    <property type="entry name" value="NODB"/>
    <property type="match status" value="1"/>
</dbReference>
<dbReference type="InterPro" id="IPR002509">
    <property type="entry name" value="NODB_dom"/>
</dbReference>
<accession>A0A6G4X4E5</accession>
<keyword evidence="2" id="KW-0732">Signal</keyword>
<dbReference type="SUPFAM" id="SSF88713">
    <property type="entry name" value="Glycoside hydrolase/deacetylase"/>
    <property type="match status" value="1"/>
</dbReference>
<dbReference type="EMBL" id="JAAKZZ010000456">
    <property type="protein sequence ID" value="NGO72409.1"/>
    <property type="molecule type" value="Genomic_DNA"/>
</dbReference>
<dbReference type="Pfam" id="PF01522">
    <property type="entry name" value="Polysacc_deac_1"/>
    <property type="match status" value="1"/>
</dbReference>
<dbReference type="Gene3D" id="3.20.20.370">
    <property type="entry name" value="Glycoside hydrolase/deacetylase"/>
    <property type="match status" value="1"/>
</dbReference>
<dbReference type="PANTHER" id="PTHR34216">
    <property type="match status" value="1"/>
</dbReference>
<dbReference type="GO" id="GO:0005576">
    <property type="term" value="C:extracellular region"/>
    <property type="evidence" value="ECO:0007669"/>
    <property type="project" value="UniProtKB-SubCell"/>
</dbReference>